<proteinExistence type="predicted"/>
<organism evidence="2 3">
    <name type="scientific">Caligus rogercresseyi</name>
    <name type="common">Sea louse</name>
    <dbReference type="NCBI Taxonomy" id="217165"/>
    <lineage>
        <taxon>Eukaryota</taxon>
        <taxon>Metazoa</taxon>
        <taxon>Ecdysozoa</taxon>
        <taxon>Arthropoda</taxon>
        <taxon>Crustacea</taxon>
        <taxon>Multicrustacea</taxon>
        <taxon>Hexanauplia</taxon>
        <taxon>Copepoda</taxon>
        <taxon>Siphonostomatoida</taxon>
        <taxon>Caligidae</taxon>
        <taxon>Caligus</taxon>
    </lineage>
</organism>
<evidence type="ECO:0008006" key="4">
    <source>
        <dbReference type="Google" id="ProtNLM"/>
    </source>
</evidence>
<dbReference type="AlphaFoldDB" id="A0A7T8QWX0"/>
<keyword evidence="1" id="KW-0732">Signal</keyword>
<evidence type="ECO:0000256" key="1">
    <source>
        <dbReference type="SAM" id="SignalP"/>
    </source>
</evidence>
<evidence type="ECO:0000313" key="2">
    <source>
        <dbReference type="EMBL" id="QQP58026.1"/>
    </source>
</evidence>
<sequence>MSLSRSSTTSSLLCMGLALRLLSPPISFIPRTFPLSRAFKALPRGHIILRDAFVSKRGNDAWFPTRLKA</sequence>
<name>A0A7T8QWX0_CALRO</name>
<feature type="chain" id="PRO_5031529011" description="Secreted protein" evidence="1">
    <location>
        <begin position="19"/>
        <end position="69"/>
    </location>
</feature>
<reference evidence="3" key="1">
    <citation type="submission" date="2021-01" db="EMBL/GenBank/DDBJ databases">
        <title>Caligus Genome Assembly.</title>
        <authorList>
            <person name="Gallardo-Escarate C."/>
        </authorList>
    </citation>
    <scope>NUCLEOTIDE SEQUENCE [LARGE SCALE GENOMIC DNA]</scope>
</reference>
<accession>A0A7T8QWX0</accession>
<dbReference type="Proteomes" id="UP000595437">
    <property type="component" value="Chromosome 2"/>
</dbReference>
<protein>
    <recommendedName>
        <fullName evidence="4">Secreted protein</fullName>
    </recommendedName>
</protein>
<gene>
    <name evidence="2" type="ORF">FKW44_003213</name>
</gene>
<evidence type="ECO:0000313" key="3">
    <source>
        <dbReference type="Proteomes" id="UP000595437"/>
    </source>
</evidence>
<feature type="signal peptide" evidence="1">
    <location>
        <begin position="1"/>
        <end position="18"/>
    </location>
</feature>
<dbReference type="EMBL" id="CP045891">
    <property type="protein sequence ID" value="QQP58026.1"/>
    <property type="molecule type" value="Genomic_DNA"/>
</dbReference>
<keyword evidence="3" id="KW-1185">Reference proteome</keyword>